<protein>
    <recommendedName>
        <fullName evidence="7 8">Cell division protein FtsL</fullName>
    </recommendedName>
</protein>
<dbReference type="GO" id="GO:0051301">
    <property type="term" value="P:cell division"/>
    <property type="evidence" value="ECO:0007669"/>
    <property type="project" value="UniProtKB-KW"/>
</dbReference>
<reference evidence="9" key="1">
    <citation type="submission" date="2024-05" db="EMBL/GenBank/DDBJ databases">
        <title>Metabacillus sp. nov., isolated from the rhizosphere soil of tomato plants.</title>
        <authorList>
            <person name="Ma R."/>
        </authorList>
    </citation>
    <scope>NUCLEOTIDE SEQUENCE</scope>
    <source>
        <strain evidence="9">DBTR6</strain>
    </source>
</reference>
<evidence type="ECO:0000256" key="2">
    <source>
        <dbReference type="ARBA" id="ARBA00022618"/>
    </source>
</evidence>
<evidence type="ECO:0000256" key="1">
    <source>
        <dbReference type="ARBA" id="ARBA00022475"/>
    </source>
</evidence>
<comment type="caution">
    <text evidence="9">The sequence shown here is derived from an EMBL/GenBank/DDBJ whole genome shotgun (WGS) entry which is preliminary data.</text>
</comment>
<evidence type="ECO:0000256" key="7">
    <source>
        <dbReference type="HAMAP-Rule" id="MF_00910"/>
    </source>
</evidence>
<evidence type="ECO:0000256" key="6">
    <source>
        <dbReference type="ARBA" id="ARBA00023306"/>
    </source>
</evidence>
<evidence type="ECO:0000256" key="3">
    <source>
        <dbReference type="ARBA" id="ARBA00022692"/>
    </source>
</evidence>
<dbReference type="RefSeq" id="WP_224135766.1">
    <property type="nucleotide sequence ID" value="NZ_JAIQUM010000001.1"/>
</dbReference>
<evidence type="ECO:0000256" key="4">
    <source>
        <dbReference type="ARBA" id="ARBA00022989"/>
    </source>
</evidence>
<evidence type="ECO:0000256" key="8">
    <source>
        <dbReference type="NCBIfam" id="TIGR02209"/>
    </source>
</evidence>
<keyword evidence="1 7" id="KW-1003">Cell membrane</keyword>
<sequence length="122" mass="13961">MSNLAMKLEQQRQEGKQHQQMPVQEPIIIKRRASITLGEKLLILLFVSLFVIGAVKIVTNSYTVYQANIEFQKTEAKIEKQTKLNSDLQVQVEELSTYDRMLEKAKSLGLTLDPDNVKSIQK</sequence>
<evidence type="ECO:0000256" key="5">
    <source>
        <dbReference type="ARBA" id="ARBA00023136"/>
    </source>
</evidence>
<dbReference type="Proteomes" id="UP001165287">
    <property type="component" value="Unassembled WGS sequence"/>
</dbReference>
<keyword evidence="10" id="KW-1185">Reference proteome</keyword>
<evidence type="ECO:0000313" key="9">
    <source>
        <dbReference type="EMBL" id="MBZ5748713.1"/>
    </source>
</evidence>
<dbReference type="InterPro" id="IPR011922">
    <property type="entry name" value="Cell_div_FtsL"/>
</dbReference>
<dbReference type="Pfam" id="PF04977">
    <property type="entry name" value="DivIC"/>
    <property type="match status" value="1"/>
</dbReference>
<keyword evidence="5 7" id="KW-0472">Membrane</keyword>
<accession>A0ABS7UL89</accession>
<gene>
    <name evidence="7 9" type="primary">ftsL</name>
    <name evidence="9" type="ORF">K9V48_00240</name>
</gene>
<evidence type="ECO:0000313" key="10">
    <source>
        <dbReference type="Proteomes" id="UP001165287"/>
    </source>
</evidence>
<proteinExistence type="inferred from homology"/>
<keyword evidence="3 7" id="KW-0812">Transmembrane</keyword>
<name>A0ABS7UL89_9BACI</name>
<organism evidence="9 10">
    <name type="scientific">Metabacillus rhizolycopersici</name>
    <dbReference type="NCBI Taxonomy" id="2875709"/>
    <lineage>
        <taxon>Bacteria</taxon>
        <taxon>Bacillati</taxon>
        <taxon>Bacillota</taxon>
        <taxon>Bacilli</taxon>
        <taxon>Bacillales</taxon>
        <taxon>Bacillaceae</taxon>
        <taxon>Metabacillus</taxon>
    </lineage>
</organism>
<dbReference type="NCBIfam" id="TIGR02209">
    <property type="entry name" value="ftsL_broad"/>
    <property type="match status" value="1"/>
</dbReference>
<dbReference type="EMBL" id="JAIQUM010000001">
    <property type="protein sequence ID" value="MBZ5748713.1"/>
    <property type="molecule type" value="Genomic_DNA"/>
</dbReference>
<comment type="similarity">
    <text evidence="7">Belongs to the FtsL family.</text>
</comment>
<keyword evidence="2 7" id="KW-0132">Cell division</keyword>
<comment type="function">
    <text evidence="7">Essential cell division protein.</text>
</comment>
<dbReference type="HAMAP" id="MF_00910">
    <property type="entry name" value="FtsL"/>
    <property type="match status" value="1"/>
</dbReference>
<feature type="transmembrane region" description="Helical" evidence="7">
    <location>
        <begin position="41"/>
        <end position="59"/>
    </location>
</feature>
<keyword evidence="4 7" id="KW-1133">Transmembrane helix</keyword>
<keyword evidence="6 7" id="KW-0131">Cell cycle</keyword>
<comment type="subcellular location">
    <subcellularLocation>
        <location evidence="7">Cell membrane</location>
        <topology evidence="7">Single-pass type II membrane protein</topology>
    </subcellularLocation>
    <text evidence="7">Localizes to the division septum where it forms a ring structure.</text>
</comment>
<dbReference type="InterPro" id="IPR007060">
    <property type="entry name" value="FtsL/DivIC"/>
</dbReference>